<dbReference type="EMBL" id="CP119108">
    <property type="protein sequence ID" value="WEG09750.1"/>
    <property type="molecule type" value="Genomic_DNA"/>
</dbReference>
<keyword evidence="3" id="KW-1185">Reference proteome</keyword>
<dbReference type="InterPro" id="IPR016181">
    <property type="entry name" value="Acyl_CoA_acyltransferase"/>
</dbReference>
<protein>
    <submittedName>
        <fullName evidence="2">GNAT family N-acetyltransferase</fullName>
        <ecNumber evidence="2">2.3.1.-</ecNumber>
    </submittedName>
</protein>
<gene>
    <name evidence="2" type="ORF">PU630_04050</name>
</gene>
<evidence type="ECO:0000313" key="2">
    <source>
        <dbReference type="EMBL" id="WEG09750.1"/>
    </source>
</evidence>
<dbReference type="PROSITE" id="PS51186">
    <property type="entry name" value="GNAT"/>
    <property type="match status" value="1"/>
</dbReference>
<dbReference type="InterPro" id="IPR051822">
    <property type="entry name" value="Glycosyl_Hydrolase_84"/>
</dbReference>
<feature type="domain" description="N-acetyltransferase" evidence="1">
    <location>
        <begin position="2"/>
        <end position="199"/>
    </location>
</feature>
<keyword evidence="2" id="KW-0808">Transferase</keyword>
<dbReference type="SUPFAM" id="SSF55729">
    <property type="entry name" value="Acyl-CoA N-acyltransferases (Nat)"/>
    <property type="match status" value="1"/>
</dbReference>
<dbReference type="Gene3D" id="3.40.630.30">
    <property type="match status" value="1"/>
</dbReference>
<dbReference type="CDD" id="cd04301">
    <property type="entry name" value="NAT_SF"/>
    <property type="match status" value="1"/>
</dbReference>
<dbReference type="PANTHER" id="PTHR13170:SF16">
    <property type="entry name" value="PROTEIN O-GLCNACASE"/>
    <property type="match status" value="1"/>
</dbReference>
<dbReference type="Pfam" id="PF00583">
    <property type="entry name" value="Acetyltransf_1"/>
    <property type="match status" value="1"/>
</dbReference>
<sequence length="199" mass="21342">MSSIRPFRPGDEPALGEICVRTADNGGDATGQLSDDDIWPAIFAWPYAARHPELCFVVETDDGRVAGYILGAPDSDAFDRWFADEWWPPFAERWPRPADGTTTEGAILTGASAHGTTPNPAQTEGYPAHLHIDLLPELQGQGLGRRLIATFTDALRAAGVPGVHLVASSDNAAAIAFYPRVGFTPLPWDAGSAFGMRLI</sequence>
<keyword evidence="2" id="KW-0012">Acyltransferase</keyword>
<organism evidence="2 3">
    <name type="scientific">Microbacterium horticulturae</name>
    <dbReference type="NCBI Taxonomy" id="3028316"/>
    <lineage>
        <taxon>Bacteria</taxon>
        <taxon>Bacillati</taxon>
        <taxon>Actinomycetota</taxon>
        <taxon>Actinomycetes</taxon>
        <taxon>Micrococcales</taxon>
        <taxon>Microbacteriaceae</taxon>
        <taxon>Microbacterium</taxon>
    </lineage>
</organism>
<dbReference type="RefSeq" id="WP_275279075.1">
    <property type="nucleotide sequence ID" value="NZ_CP119108.1"/>
</dbReference>
<dbReference type="InterPro" id="IPR000182">
    <property type="entry name" value="GNAT_dom"/>
</dbReference>
<name>A0ABY8C3F5_9MICO</name>
<reference evidence="2 3" key="1">
    <citation type="submission" date="2023-03" db="EMBL/GenBank/DDBJ databases">
        <title>Genome sequence of Microbacterium sp. KACC 23027.</title>
        <authorList>
            <person name="Kim S."/>
            <person name="Heo J."/>
            <person name="Kwon S.-W."/>
        </authorList>
    </citation>
    <scope>NUCLEOTIDE SEQUENCE [LARGE SCALE GENOMIC DNA]</scope>
    <source>
        <strain evidence="2 3">KACC 23027</strain>
    </source>
</reference>
<dbReference type="GO" id="GO:0016746">
    <property type="term" value="F:acyltransferase activity"/>
    <property type="evidence" value="ECO:0007669"/>
    <property type="project" value="UniProtKB-KW"/>
</dbReference>
<evidence type="ECO:0000259" key="1">
    <source>
        <dbReference type="PROSITE" id="PS51186"/>
    </source>
</evidence>
<dbReference type="PANTHER" id="PTHR13170">
    <property type="entry name" value="O-GLCNACASE"/>
    <property type="match status" value="1"/>
</dbReference>
<evidence type="ECO:0000313" key="3">
    <source>
        <dbReference type="Proteomes" id="UP001214553"/>
    </source>
</evidence>
<dbReference type="Proteomes" id="UP001214553">
    <property type="component" value="Chromosome"/>
</dbReference>
<dbReference type="EC" id="2.3.1.-" evidence="2"/>
<proteinExistence type="predicted"/>
<accession>A0ABY8C3F5</accession>